<dbReference type="SUPFAM" id="SSF50494">
    <property type="entry name" value="Trypsin-like serine proteases"/>
    <property type="match status" value="1"/>
</dbReference>
<gene>
    <name evidence="1" type="ORF">G3569_15710</name>
</gene>
<name>A0A6M1TG81_9BACT</name>
<sequence>MLFSSNNQDSTATKHYTTSFPTYDISKHIEDARSSILRILSTSFYDTYTFDEAYLTLDDIKTNTPKELADAHYSSEESTAGTGIVLENAFSNSLIITCQHVVSSPDTVISYFEGSDIPEETFVKSISIKHKQNNLLFTKNRIYSFNIIAANENHDIALLSVDIREDEKLPHPPIQFGLGDSDDLKMGSFLYVLGFPSGYPMITRGITSTRPKKNKHFFLTDALFNPGISGGLVLASKNNFHDFKWVGMARSATASEENILVPRTFNKDYSKLAKPYADQAFVQKKVRISYGITQAIPINTIKDFIENHQQQITENGFRYSIRD</sequence>
<dbReference type="Gene3D" id="2.40.10.10">
    <property type="entry name" value="Trypsin-like serine proteases"/>
    <property type="match status" value="2"/>
</dbReference>
<organism evidence="1 2">
    <name type="scientific">Fodinibius halophilus</name>
    <dbReference type="NCBI Taxonomy" id="1736908"/>
    <lineage>
        <taxon>Bacteria</taxon>
        <taxon>Pseudomonadati</taxon>
        <taxon>Balneolota</taxon>
        <taxon>Balneolia</taxon>
        <taxon>Balneolales</taxon>
        <taxon>Balneolaceae</taxon>
        <taxon>Fodinibius</taxon>
    </lineage>
</organism>
<comment type="caution">
    <text evidence="1">The sequence shown here is derived from an EMBL/GenBank/DDBJ whole genome shotgun (WGS) entry which is preliminary data.</text>
</comment>
<dbReference type="PANTHER" id="PTHR43019">
    <property type="entry name" value="SERINE ENDOPROTEASE DEGS"/>
    <property type="match status" value="1"/>
</dbReference>
<dbReference type="PANTHER" id="PTHR43019:SF23">
    <property type="entry name" value="PROTEASE DO-LIKE 5, CHLOROPLASTIC"/>
    <property type="match status" value="1"/>
</dbReference>
<reference evidence="1 2" key="1">
    <citation type="submission" date="2020-02" db="EMBL/GenBank/DDBJ databases">
        <title>Aliifodinibius halophilus 2W32, complete genome.</title>
        <authorList>
            <person name="Li Y."/>
            <person name="Wu S."/>
        </authorList>
    </citation>
    <scope>NUCLEOTIDE SEQUENCE [LARGE SCALE GENOMIC DNA]</scope>
    <source>
        <strain evidence="1 2">2W32</strain>
    </source>
</reference>
<proteinExistence type="predicted"/>
<dbReference type="RefSeq" id="WP_165270928.1">
    <property type="nucleotide sequence ID" value="NZ_JAALLS010000025.1"/>
</dbReference>
<evidence type="ECO:0000313" key="2">
    <source>
        <dbReference type="Proteomes" id="UP000479132"/>
    </source>
</evidence>
<dbReference type="Pfam" id="PF13365">
    <property type="entry name" value="Trypsin_2"/>
    <property type="match status" value="1"/>
</dbReference>
<accession>A0A6M1TG81</accession>
<dbReference type="InterPro" id="IPR043504">
    <property type="entry name" value="Peptidase_S1_PA_chymotrypsin"/>
</dbReference>
<dbReference type="EMBL" id="JAALLS010000025">
    <property type="protein sequence ID" value="NGP89804.1"/>
    <property type="molecule type" value="Genomic_DNA"/>
</dbReference>
<dbReference type="InterPro" id="IPR009003">
    <property type="entry name" value="Peptidase_S1_PA"/>
</dbReference>
<dbReference type="AlphaFoldDB" id="A0A6M1TG81"/>
<protein>
    <submittedName>
        <fullName evidence="1">Trypsin-like peptidase domain-containing protein</fullName>
    </submittedName>
</protein>
<dbReference type="Proteomes" id="UP000479132">
    <property type="component" value="Unassembled WGS sequence"/>
</dbReference>
<keyword evidence="2" id="KW-1185">Reference proteome</keyword>
<evidence type="ECO:0000313" key="1">
    <source>
        <dbReference type="EMBL" id="NGP89804.1"/>
    </source>
</evidence>